<evidence type="ECO:0000313" key="2">
    <source>
        <dbReference type="EMBL" id="RKU41984.1"/>
    </source>
</evidence>
<protein>
    <submittedName>
        <fullName evidence="2">Uncharacterized protein</fullName>
    </submittedName>
</protein>
<proteinExistence type="predicted"/>
<comment type="caution">
    <text evidence="2">The sequence shown here is derived from an EMBL/GenBank/DDBJ whole genome shotgun (WGS) entry which is preliminary data.</text>
</comment>
<keyword evidence="3" id="KW-1185">Reference proteome</keyword>
<organism evidence="2 3">
    <name type="scientific">Coniochaeta pulveracea</name>
    <dbReference type="NCBI Taxonomy" id="177199"/>
    <lineage>
        <taxon>Eukaryota</taxon>
        <taxon>Fungi</taxon>
        <taxon>Dikarya</taxon>
        <taxon>Ascomycota</taxon>
        <taxon>Pezizomycotina</taxon>
        <taxon>Sordariomycetes</taxon>
        <taxon>Sordariomycetidae</taxon>
        <taxon>Coniochaetales</taxon>
        <taxon>Coniochaetaceae</taxon>
        <taxon>Coniochaeta</taxon>
    </lineage>
</organism>
<reference evidence="2 3" key="1">
    <citation type="submission" date="2018-08" db="EMBL/GenBank/DDBJ databases">
        <title>Draft genome of the lignicolous fungus Coniochaeta pulveracea.</title>
        <authorList>
            <person name="Borstlap C.J."/>
            <person name="De Witt R.N."/>
            <person name="Botha A."/>
            <person name="Volschenk H."/>
        </authorList>
    </citation>
    <scope>NUCLEOTIDE SEQUENCE [LARGE SCALE GENOMIC DNA]</scope>
    <source>
        <strain evidence="2 3">CAB683</strain>
    </source>
</reference>
<name>A0A420Y279_9PEZI</name>
<evidence type="ECO:0000313" key="3">
    <source>
        <dbReference type="Proteomes" id="UP000275385"/>
    </source>
</evidence>
<feature type="compositionally biased region" description="Polar residues" evidence="1">
    <location>
        <begin position="18"/>
        <end position="42"/>
    </location>
</feature>
<sequence>MTKGTSSFGKRYVLPINPRTTIGRNEQQANKTSLRHPTNGNANAVPIATTRPTASAVVAVAVPCTTRLTPAPRAVTLPPRPASVCFIHTSTEIVFRSKERGTDRLLSFEAMST</sequence>
<dbReference type="Proteomes" id="UP000275385">
    <property type="component" value="Unassembled WGS sequence"/>
</dbReference>
<feature type="region of interest" description="Disordered" evidence="1">
    <location>
        <begin position="16"/>
        <end position="42"/>
    </location>
</feature>
<accession>A0A420Y279</accession>
<dbReference type="AlphaFoldDB" id="A0A420Y279"/>
<gene>
    <name evidence="2" type="ORF">DL546_002069</name>
</gene>
<evidence type="ECO:0000256" key="1">
    <source>
        <dbReference type="SAM" id="MobiDB-lite"/>
    </source>
</evidence>
<dbReference type="EMBL" id="QVQW01000063">
    <property type="protein sequence ID" value="RKU41984.1"/>
    <property type="molecule type" value="Genomic_DNA"/>
</dbReference>